<dbReference type="PANTHER" id="PTHR24201">
    <property type="entry name" value="ANK_REP_REGION DOMAIN-CONTAINING PROTEIN"/>
    <property type="match status" value="1"/>
</dbReference>
<dbReference type="Pfam" id="PF13857">
    <property type="entry name" value="Ank_5"/>
    <property type="match status" value="1"/>
</dbReference>
<dbReference type="OrthoDB" id="194358at2759"/>
<keyword evidence="2 3" id="KW-0040">ANK repeat</keyword>
<dbReference type="GeneID" id="94845945"/>
<dbReference type="InterPro" id="IPR002110">
    <property type="entry name" value="Ankyrin_rpt"/>
</dbReference>
<feature type="compositionally biased region" description="Polar residues" evidence="4">
    <location>
        <begin position="291"/>
        <end position="302"/>
    </location>
</feature>
<dbReference type="Pfam" id="PF00023">
    <property type="entry name" value="Ank"/>
    <property type="match status" value="1"/>
</dbReference>
<evidence type="ECO:0000256" key="1">
    <source>
        <dbReference type="ARBA" id="ARBA00022737"/>
    </source>
</evidence>
<dbReference type="PROSITE" id="PS50297">
    <property type="entry name" value="ANK_REP_REGION"/>
    <property type="match status" value="5"/>
</dbReference>
<sequence length="365" mass="41329">MEFDLFSYFSPMHCACETGNIDIVKLLLDYRADPNLIMQQRRKLPTERLGVYWSPFHIACECGNIELVKFLVDNRADINLPNSHGVSPLHIVSQHPMPELITFLLDNGANPNAKDKDRETPLVLAARARLSVNVELLITEANIDEKNIHDDTPLHVASSLGFSEIVDILIRNNAKVDIPNKDGNTPLHLAVISKHKECVSFLLDAHADVFVLNNKRQSSFVLSSGEITTMMKKVIEKAGRENKNLRVKTADKTPRSTKKTPSQINNQREKARLAQTRTQKTKADRVPDDAQSISQKSRSDATSVAAKPLKRPIFDENDMYSYMDTINFILEEAQMNFNRELLVVQQEMDNLHRDLEKYGAIEENA</sequence>
<feature type="compositionally biased region" description="Basic and acidic residues" evidence="4">
    <location>
        <begin position="238"/>
        <end position="254"/>
    </location>
</feature>
<reference evidence="5" key="1">
    <citation type="submission" date="2016-10" db="EMBL/GenBank/DDBJ databases">
        <authorList>
            <person name="Benchimol M."/>
            <person name="Almeida L.G."/>
            <person name="Vasconcelos A.T."/>
            <person name="Perreira-Neves A."/>
            <person name="Rosa I.A."/>
            <person name="Tasca T."/>
            <person name="Bogo M.R."/>
            <person name="de Souza W."/>
        </authorList>
    </citation>
    <scope>NUCLEOTIDE SEQUENCE [LARGE SCALE GENOMIC DNA]</scope>
    <source>
        <strain evidence="5">K</strain>
    </source>
</reference>
<dbReference type="InterPro" id="IPR050776">
    <property type="entry name" value="Ank_Repeat/CDKN_Inhibitor"/>
</dbReference>
<feature type="repeat" description="ANK" evidence="3">
    <location>
        <begin position="7"/>
        <end position="39"/>
    </location>
</feature>
<feature type="region of interest" description="Disordered" evidence="4">
    <location>
        <begin position="238"/>
        <end position="306"/>
    </location>
</feature>
<dbReference type="RefSeq" id="XP_068349848.1">
    <property type="nucleotide sequence ID" value="XM_068511241.1"/>
</dbReference>
<dbReference type="PANTHER" id="PTHR24201:SF15">
    <property type="entry name" value="ANKYRIN REPEAT DOMAIN-CONTAINING PROTEIN 66"/>
    <property type="match status" value="1"/>
</dbReference>
<gene>
    <name evidence="5" type="ORF">TRFO_37124</name>
</gene>
<dbReference type="InterPro" id="IPR036770">
    <property type="entry name" value="Ankyrin_rpt-contain_sf"/>
</dbReference>
<protein>
    <submittedName>
        <fullName evidence="5">Uncharacterized protein</fullName>
    </submittedName>
</protein>
<keyword evidence="6" id="KW-1185">Reference proteome</keyword>
<dbReference type="Proteomes" id="UP000179807">
    <property type="component" value="Unassembled WGS sequence"/>
</dbReference>
<comment type="caution">
    <text evidence="5">The sequence shown here is derived from an EMBL/GenBank/DDBJ whole genome shotgun (WGS) entry which is preliminary data.</text>
</comment>
<evidence type="ECO:0000313" key="6">
    <source>
        <dbReference type="Proteomes" id="UP000179807"/>
    </source>
</evidence>
<dbReference type="Gene3D" id="1.25.40.20">
    <property type="entry name" value="Ankyrin repeat-containing domain"/>
    <property type="match status" value="1"/>
</dbReference>
<proteinExistence type="predicted"/>
<dbReference type="Pfam" id="PF12796">
    <property type="entry name" value="Ank_2"/>
    <property type="match status" value="1"/>
</dbReference>
<dbReference type="EMBL" id="MLAK01001159">
    <property type="protein sequence ID" value="OHS96711.1"/>
    <property type="molecule type" value="Genomic_DNA"/>
</dbReference>
<organism evidence="5 6">
    <name type="scientific">Tritrichomonas foetus</name>
    <dbReference type="NCBI Taxonomy" id="1144522"/>
    <lineage>
        <taxon>Eukaryota</taxon>
        <taxon>Metamonada</taxon>
        <taxon>Parabasalia</taxon>
        <taxon>Tritrichomonadida</taxon>
        <taxon>Tritrichomonadidae</taxon>
        <taxon>Tritrichomonas</taxon>
    </lineage>
</organism>
<feature type="repeat" description="ANK" evidence="3">
    <location>
        <begin position="54"/>
        <end position="83"/>
    </location>
</feature>
<dbReference type="SMART" id="SM00248">
    <property type="entry name" value="ANK"/>
    <property type="match status" value="6"/>
</dbReference>
<feature type="repeat" description="ANK" evidence="3">
    <location>
        <begin position="84"/>
        <end position="116"/>
    </location>
</feature>
<dbReference type="SUPFAM" id="SSF48403">
    <property type="entry name" value="Ankyrin repeat"/>
    <property type="match status" value="1"/>
</dbReference>
<evidence type="ECO:0000256" key="2">
    <source>
        <dbReference type="ARBA" id="ARBA00023043"/>
    </source>
</evidence>
<accession>A0A1J4JEJ2</accession>
<evidence type="ECO:0000256" key="3">
    <source>
        <dbReference type="PROSITE-ProRule" id="PRU00023"/>
    </source>
</evidence>
<dbReference type="AlphaFoldDB" id="A0A1J4JEJ2"/>
<feature type="repeat" description="ANK" evidence="3">
    <location>
        <begin position="182"/>
        <end position="214"/>
    </location>
</feature>
<dbReference type="PROSITE" id="PS50088">
    <property type="entry name" value="ANK_REPEAT"/>
    <property type="match status" value="5"/>
</dbReference>
<keyword evidence="1" id="KW-0677">Repeat</keyword>
<feature type="repeat" description="ANK" evidence="3">
    <location>
        <begin position="149"/>
        <end position="181"/>
    </location>
</feature>
<name>A0A1J4JEJ2_9EUKA</name>
<evidence type="ECO:0000256" key="4">
    <source>
        <dbReference type="SAM" id="MobiDB-lite"/>
    </source>
</evidence>
<dbReference type="VEuPathDB" id="TrichDB:TRFO_37124"/>
<evidence type="ECO:0000313" key="5">
    <source>
        <dbReference type="EMBL" id="OHS96711.1"/>
    </source>
</evidence>